<feature type="region of interest" description="Disordered" evidence="9">
    <location>
        <begin position="1"/>
        <end position="26"/>
    </location>
</feature>
<evidence type="ECO:0000256" key="7">
    <source>
        <dbReference type="ARBA" id="ARBA00023237"/>
    </source>
</evidence>
<dbReference type="GO" id="GO:0009279">
    <property type="term" value="C:cell outer membrane"/>
    <property type="evidence" value="ECO:0007669"/>
    <property type="project" value="UniProtKB-SubCell"/>
</dbReference>
<evidence type="ECO:0000256" key="4">
    <source>
        <dbReference type="ARBA" id="ARBA00022692"/>
    </source>
</evidence>
<dbReference type="SUPFAM" id="SSF54523">
    <property type="entry name" value="Pili subunits"/>
    <property type="match status" value="1"/>
</dbReference>
<proteinExistence type="predicted"/>
<keyword evidence="6" id="KW-0472">Membrane</keyword>
<gene>
    <name evidence="11" type="ORF">F8R14_02250</name>
</gene>
<comment type="caution">
    <text evidence="11">The sequence shown here is derived from an EMBL/GenBank/DDBJ whole genome shotgun (WGS) entry which is preliminary data.</text>
</comment>
<reference evidence="11 12" key="1">
    <citation type="submission" date="2019-09" db="EMBL/GenBank/DDBJ databases">
        <title>Draft genome sequence of 3 type strains from the CCUG.</title>
        <authorList>
            <person name="Pineiro-Iglesias B."/>
            <person name="Tunovic T."/>
            <person name="Unosson C."/>
            <person name="Inganas E."/>
            <person name="Ohlen M."/>
            <person name="Cardew S."/>
            <person name="Jensie-Markopoulos S."/>
            <person name="Salva-Serra F."/>
            <person name="Jaen-Luchoro D."/>
            <person name="Karlsson R."/>
            <person name="Svensson-Stadler L."/>
            <person name="Chun J."/>
            <person name="Moore E."/>
        </authorList>
    </citation>
    <scope>NUCLEOTIDE SEQUENCE [LARGE SCALE GENOMIC DNA]</scope>
    <source>
        <strain evidence="11 12">CCUG 65427</strain>
    </source>
</reference>
<evidence type="ECO:0000313" key="12">
    <source>
        <dbReference type="Proteomes" id="UP000434554"/>
    </source>
</evidence>
<feature type="coiled-coil region" evidence="8">
    <location>
        <begin position="277"/>
        <end position="329"/>
    </location>
</feature>
<evidence type="ECO:0000256" key="5">
    <source>
        <dbReference type="ARBA" id="ARBA00022729"/>
    </source>
</evidence>
<evidence type="ECO:0000259" key="10">
    <source>
        <dbReference type="Pfam" id="PF03895"/>
    </source>
</evidence>
<organism evidence="11 12">
    <name type="scientific">Veillonella seminalis</name>
    <dbReference type="NCBI Taxonomy" id="1502943"/>
    <lineage>
        <taxon>Bacteria</taxon>
        <taxon>Bacillati</taxon>
        <taxon>Bacillota</taxon>
        <taxon>Negativicutes</taxon>
        <taxon>Veillonellales</taxon>
        <taxon>Veillonellaceae</taxon>
        <taxon>Veillonella</taxon>
    </lineage>
</organism>
<dbReference type="AlphaFoldDB" id="A0A833CC22"/>
<keyword evidence="3" id="KW-1134">Transmembrane beta strand</keyword>
<feature type="compositionally biased region" description="Low complexity" evidence="9">
    <location>
        <begin position="16"/>
        <end position="26"/>
    </location>
</feature>
<keyword evidence="7" id="KW-0998">Cell outer membrane</keyword>
<dbReference type="Gene3D" id="3.30.1300.30">
    <property type="entry name" value="GSPII I/J protein-like"/>
    <property type="match status" value="1"/>
</dbReference>
<keyword evidence="8" id="KW-0175">Coiled coil</keyword>
<evidence type="ECO:0000256" key="8">
    <source>
        <dbReference type="SAM" id="Coils"/>
    </source>
</evidence>
<evidence type="ECO:0000256" key="6">
    <source>
        <dbReference type="ARBA" id="ARBA00023136"/>
    </source>
</evidence>
<dbReference type="GO" id="GO:0009986">
    <property type="term" value="C:cell surface"/>
    <property type="evidence" value="ECO:0007669"/>
    <property type="project" value="UniProtKB-SubCell"/>
</dbReference>
<feature type="compositionally biased region" description="Basic and acidic residues" evidence="9">
    <location>
        <begin position="1"/>
        <end position="15"/>
    </location>
</feature>
<comment type="subcellular location">
    <subcellularLocation>
        <location evidence="2">Cell outer membrane</location>
    </subcellularLocation>
    <subcellularLocation>
        <location evidence="1">Cell surface</location>
    </subcellularLocation>
</comment>
<accession>A0A833CC22</accession>
<dbReference type="InterPro" id="IPR005594">
    <property type="entry name" value="YadA_C"/>
</dbReference>
<protein>
    <recommendedName>
        <fullName evidence="10">Trimeric autotransporter adhesin YadA-like C-terminal membrane anchor domain-containing protein</fullName>
    </recommendedName>
</protein>
<evidence type="ECO:0000256" key="1">
    <source>
        <dbReference type="ARBA" id="ARBA00004241"/>
    </source>
</evidence>
<dbReference type="RefSeq" id="WP_040771086.1">
    <property type="nucleotide sequence ID" value="NZ_WBKH01000002.1"/>
</dbReference>
<dbReference type="EMBL" id="WBKH01000002">
    <property type="protein sequence ID" value="KAB1479494.1"/>
    <property type="molecule type" value="Genomic_DNA"/>
</dbReference>
<sequence>MASKDNAKTSKDESSKMMARSAARSAGYDWRDAIEGEENQYDEYLDTSDEFKITDKGVLDLADDVHIASSLTIGETSMTTDGVYVGGTTSLTNDALTVQDSALTNDTLVLGGTTLATHNSETGLITLDNVAQGTISEDLHQAITGAQLYPIKTQVDNNTAAIGVIGEVVNAQGQAIQGLSSEIQSVRNESAEGDAMTASLAALNPLPYAEGERGQIMAGVGTYKGKQAMAVGYAYAPNSDQQYTVGLSYGQGGKAMANMGATFRIGSGETTKPGSSVAAVQSKVQALEAQNKTQQAKFDEELATKQSQIDAQNDRIAKLEALVQQLVQR</sequence>
<feature type="domain" description="Trimeric autotransporter adhesin YadA-like C-terminal membrane anchor" evidence="10">
    <location>
        <begin position="210"/>
        <end position="263"/>
    </location>
</feature>
<keyword evidence="4" id="KW-0812">Transmembrane</keyword>
<keyword evidence="5" id="KW-0732">Signal</keyword>
<evidence type="ECO:0000256" key="3">
    <source>
        <dbReference type="ARBA" id="ARBA00022452"/>
    </source>
</evidence>
<dbReference type="Proteomes" id="UP000434554">
    <property type="component" value="Unassembled WGS sequence"/>
</dbReference>
<dbReference type="Pfam" id="PF03895">
    <property type="entry name" value="YadA_anchor"/>
    <property type="match status" value="1"/>
</dbReference>
<evidence type="ECO:0000256" key="9">
    <source>
        <dbReference type="SAM" id="MobiDB-lite"/>
    </source>
</evidence>
<evidence type="ECO:0000313" key="11">
    <source>
        <dbReference type="EMBL" id="KAB1479494.1"/>
    </source>
</evidence>
<dbReference type="InterPro" id="IPR045584">
    <property type="entry name" value="Pilin-like"/>
</dbReference>
<name>A0A833CC22_9FIRM</name>
<evidence type="ECO:0000256" key="2">
    <source>
        <dbReference type="ARBA" id="ARBA00004442"/>
    </source>
</evidence>